<dbReference type="PANTHER" id="PTHR43329">
    <property type="entry name" value="EPOXIDE HYDROLASE"/>
    <property type="match status" value="1"/>
</dbReference>
<evidence type="ECO:0000259" key="2">
    <source>
        <dbReference type="Pfam" id="PF00561"/>
    </source>
</evidence>
<reference evidence="3 4" key="1">
    <citation type="submission" date="2020-07" db="EMBL/GenBank/DDBJ databases">
        <title>Sequencing the genomes of 1000 actinobacteria strains.</title>
        <authorList>
            <person name="Klenk H.-P."/>
        </authorList>
    </citation>
    <scope>NUCLEOTIDE SEQUENCE [LARGE SCALE GENOMIC DNA]</scope>
    <source>
        <strain evidence="3 4">DSM 23819</strain>
    </source>
</reference>
<dbReference type="RefSeq" id="WP_179502628.1">
    <property type="nucleotide sequence ID" value="NZ_JACCAA010000001.1"/>
</dbReference>
<dbReference type="InterPro" id="IPR029058">
    <property type="entry name" value="AB_hydrolase_fold"/>
</dbReference>
<feature type="domain" description="AB hydrolase-1" evidence="2">
    <location>
        <begin position="29"/>
        <end position="268"/>
    </location>
</feature>
<comment type="caution">
    <text evidence="3">The sequence shown here is derived from an EMBL/GenBank/DDBJ whole genome shotgun (WGS) entry which is preliminary data.</text>
</comment>
<gene>
    <name evidence="3" type="ORF">BJ980_002521</name>
</gene>
<evidence type="ECO:0000313" key="4">
    <source>
        <dbReference type="Proteomes" id="UP000540656"/>
    </source>
</evidence>
<dbReference type="SUPFAM" id="SSF53474">
    <property type="entry name" value="alpha/beta-Hydrolases"/>
    <property type="match status" value="1"/>
</dbReference>
<organism evidence="3 4">
    <name type="scientific">Nocardioides daedukensis</name>
    <dbReference type="NCBI Taxonomy" id="634462"/>
    <lineage>
        <taxon>Bacteria</taxon>
        <taxon>Bacillati</taxon>
        <taxon>Actinomycetota</taxon>
        <taxon>Actinomycetes</taxon>
        <taxon>Propionibacteriales</taxon>
        <taxon>Nocardioidaceae</taxon>
        <taxon>Nocardioides</taxon>
    </lineage>
</organism>
<keyword evidence="1" id="KW-0378">Hydrolase</keyword>
<keyword evidence="4" id="KW-1185">Reference proteome</keyword>
<dbReference type="AlphaFoldDB" id="A0A7Y9S3Z3"/>
<evidence type="ECO:0000256" key="1">
    <source>
        <dbReference type="ARBA" id="ARBA00022801"/>
    </source>
</evidence>
<name>A0A7Y9S3Z3_9ACTN</name>
<proteinExistence type="predicted"/>
<evidence type="ECO:0000313" key="3">
    <source>
        <dbReference type="EMBL" id="NYG59598.1"/>
    </source>
</evidence>
<dbReference type="Gene3D" id="3.40.50.1820">
    <property type="entry name" value="alpha/beta hydrolase"/>
    <property type="match status" value="1"/>
</dbReference>
<dbReference type="GO" id="GO:0016787">
    <property type="term" value="F:hydrolase activity"/>
    <property type="evidence" value="ECO:0007669"/>
    <property type="project" value="UniProtKB-KW"/>
</dbReference>
<dbReference type="Pfam" id="PF00561">
    <property type="entry name" value="Abhydrolase_1"/>
    <property type="match status" value="1"/>
</dbReference>
<dbReference type="InterPro" id="IPR000073">
    <property type="entry name" value="AB_hydrolase_1"/>
</dbReference>
<dbReference type="PRINTS" id="PR00412">
    <property type="entry name" value="EPOXHYDRLASE"/>
</dbReference>
<dbReference type="Proteomes" id="UP000540656">
    <property type="component" value="Unassembled WGS sequence"/>
</dbReference>
<dbReference type="EMBL" id="JACCAA010000001">
    <property type="protein sequence ID" value="NYG59598.1"/>
    <property type="molecule type" value="Genomic_DNA"/>
</dbReference>
<sequence length="293" mass="32240">MTARVRTFSNAGLTFDVIDEGPIDGPIAVLLHGFPQRSTSWNEVARHLHGQGIRTIAPDQRGYSPGARPRRRAAYRLSNLAADVVALIELVREPGHPEWDRVHLVGHDWGSVVAWTVAARDDLVATLTAVSVGHPAAFMKSMAGSQVLKSWYMGLFQLPMLPERVLSDPGSAHHMLGSAGMTREMLRTYHREIVEYGALRGGLQWYRALPYAHPRVMGNRISVPTTMVWSDGDTALGRRGAELSERHVDAPFELQVLEGVSHWIPDEAPEVLAEIVCERIGTARNGTSAARGH</sequence>
<dbReference type="InterPro" id="IPR000639">
    <property type="entry name" value="Epox_hydrolase-like"/>
</dbReference>
<protein>
    <submittedName>
        <fullName evidence="3">Pimeloyl-ACP methyl ester carboxylesterase</fullName>
    </submittedName>
</protein>
<accession>A0A7Y9S3Z3</accession>